<keyword evidence="3" id="KW-0964">Secreted</keyword>
<feature type="chain" id="PRO_5043433584" evidence="7">
    <location>
        <begin position="16"/>
        <end position="942"/>
    </location>
</feature>
<comment type="similarity">
    <text evidence="2">Belongs to the nematode transthyretin-like family.</text>
</comment>
<dbReference type="Gene3D" id="2.60.40.3330">
    <property type="match status" value="1"/>
</dbReference>
<dbReference type="GO" id="GO:0005576">
    <property type="term" value="C:extracellular region"/>
    <property type="evidence" value="ECO:0007669"/>
    <property type="project" value="UniProtKB-SubCell"/>
</dbReference>
<dbReference type="Proteomes" id="UP000005239">
    <property type="component" value="Unassembled WGS sequence"/>
</dbReference>
<evidence type="ECO:0000313" key="9">
    <source>
        <dbReference type="Proteomes" id="UP000005239"/>
    </source>
</evidence>
<feature type="signal peptide" evidence="7">
    <location>
        <begin position="1"/>
        <end position="15"/>
    </location>
</feature>
<gene>
    <name evidence="8" type="primary">WBGene00109486</name>
</gene>
<evidence type="ECO:0000256" key="6">
    <source>
        <dbReference type="SAM" id="Phobius"/>
    </source>
</evidence>
<feature type="compositionally biased region" description="Basic and acidic residues" evidence="5">
    <location>
        <begin position="878"/>
        <end position="895"/>
    </location>
</feature>
<evidence type="ECO:0000256" key="1">
    <source>
        <dbReference type="ARBA" id="ARBA00004613"/>
    </source>
</evidence>
<keyword evidence="6" id="KW-1133">Transmembrane helix</keyword>
<dbReference type="PANTHER" id="PTHR21700:SF46">
    <property type="entry name" value="TRANSTHYRETIN-LIKE PROTEIN 52"/>
    <property type="match status" value="1"/>
</dbReference>
<dbReference type="InterPro" id="IPR001534">
    <property type="entry name" value="Transthyretin-like"/>
</dbReference>
<keyword evidence="4 7" id="KW-0732">Signal</keyword>
<dbReference type="EnsemblMetazoa" id="PPA19932.1">
    <property type="protein sequence ID" value="PPA19932.1"/>
    <property type="gene ID" value="WBGene00109486"/>
</dbReference>
<name>A0A2A6BAN2_PRIPA</name>
<feature type="transmembrane region" description="Helical" evidence="6">
    <location>
        <begin position="915"/>
        <end position="934"/>
    </location>
</feature>
<evidence type="ECO:0000256" key="3">
    <source>
        <dbReference type="ARBA" id="ARBA00022525"/>
    </source>
</evidence>
<proteinExistence type="inferred from homology"/>
<comment type="subcellular location">
    <subcellularLocation>
        <location evidence="1">Secreted</location>
    </subcellularLocation>
</comment>
<keyword evidence="9" id="KW-1185">Reference proteome</keyword>
<keyword evidence="6" id="KW-0472">Membrane</keyword>
<dbReference type="AlphaFoldDB" id="A0A2A6BAN2"/>
<evidence type="ECO:0000256" key="4">
    <source>
        <dbReference type="ARBA" id="ARBA00022729"/>
    </source>
</evidence>
<evidence type="ECO:0000256" key="2">
    <source>
        <dbReference type="ARBA" id="ARBA00010112"/>
    </source>
</evidence>
<dbReference type="PANTHER" id="PTHR21700">
    <property type="entry name" value="TRANSTHYRETIN-LIKE FAMILY PROTEIN-RELATED"/>
    <property type="match status" value="1"/>
</dbReference>
<keyword evidence="6" id="KW-0812">Transmembrane</keyword>
<sequence>MKYILLSFLFGAAFAKDECYTVKGKVECVHSELVAEQFTKIRVDLLDEDFCASIVILPALPLETDDLMGRTWVDENGHFTVSGCGSDFGPLNTPDPYLKFFHFCPRIKDGSITDERKFQVGFIPLPLPHIIKISSSILTTEGSPIQFSILTSIHLSSSTSFQSPCDSSFKLTPCSKSKCSLVYHSNHSFTCPNNDLFIYTPFVDTAELVYSDKSYKIELFSIKCNETTNKWEAEDRFVTSDPTKWISSKRNIFTEGYLDCAGDLEYSIVGIRDSIIMRILMIAERLYLCNNKEHTLFYSPKITLHPREGFYLTESPVCNKDKILTAKFTTSEKPLNISYLGSISCKKFTCSDSNDAPYTWPFIIGMDFECNSHEDCRSPNWYNEKAPCGDEGHQLAIYRLTPKEKVSTSLYWIWLKDQYFQCGENGKISYVDSNKISRGLQTQFDKIVCKIPPSCVPLMSDPQSTYGCFNRSSCSPIAPSLIPFSHLSSFDGRCYQREHTLKIVTEPTSLGMTPEIDFVSCQFGKWVVTLAENSKVNQAFNVEDLIVDKRTNFVCEGRVDYSKCNDPISNCEGDKKSSVGKMCKQAKKNDNDDSLFCDEGFDLVLRAKYDNEEENIQKVDSTVICDRRSGKWISTKYPFMEEKSGRNEKGIRWKSSFVCAKKSCTAKFKSFCATDDKHKPSKQSCQNVSHPDYWLEATCEYPFQLYYSENNHRAPIRIEKLHCEDSSVSQGKLSWKFYEIDGTEPIEAAAMDTFFCQEEKPKKSRVRVNQMDDTSPQCNPSRLDTICEFEQEFCTPVEKNEVKRGEESVFIWYCVENRNLFYYETGKEEKVELKNLSCSSNEIFWKAYRKVPNDPRRPEPFTPPPHSNIVCLSNGNNTKKEGGNRKEESKRRNKKGKGDRIKKVWRWHLSVFESIALFTSLLIFVLSATLFVWARRKYYKGK</sequence>
<reference evidence="8" key="2">
    <citation type="submission" date="2022-06" db="UniProtKB">
        <authorList>
            <consortium name="EnsemblMetazoa"/>
        </authorList>
    </citation>
    <scope>IDENTIFICATION</scope>
    <source>
        <strain evidence="8">PS312</strain>
    </source>
</reference>
<organism evidence="8 9">
    <name type="scientific">Pristionchus pacificus</name>
    <name type="common">Parasitic nematode worm</name>
    <dbReference type="NCBI Taxonomy" id="54126"/>
    <lineage>
        <taxon>Eukaryota</taxon>
        <taxon>Metazoa</taxon>
        <taxon>Ecdysozoa</taxon>
        <taxon>Nematoda</taxon>
        <taxon>Chromadorea</taxon>
        <taxon>Rhabditida</taxon>
        <taxon>Rhabditina</taxon>
        <taxon>Diplogasteromorpha</taxon>
        <taxon>Diplogasteroidea</taxon>
        <taxon>Neodiplogasteridae</taxon>
        <taxon>Pristionchus</taxon>
    </lineage>
</organism>
<dbReference type="GO" id="GO:0009986">
    <property type="term" value="C:cell surface"/>
    <property type="evidence" value="ECO:0007669"/>
    <property type="project" value="InterPro"/>
</dbReference>
<accession>A0A8R1UF91</accession>
<reference evidence="9" key="1">
    <citation type="journal article" date="2008" name="Nat. Genet.">
        <title>The Pristionchus pacificus genome provides a unique perspective on nematode lifestyle and parasitism.</title>
        <authorList>
            <person name="Dieterich C."/>
            <person name="Clifton S.W."/>
            <person name="Schuster L.N."/>
            <person name="Chinwalla A."/>
            <person name="Delehaunty K."/>
            <person name="Dinkelacker I."/>
            <person name="Fulton L."/>
            <person name="Fulton R."/>
            <person name="Godfrey J."/>
            <person name="Minx P."/>
            <person name="Mitreva M."/>
            <person name="Roeseler W."/>
            <person name="Tian H."/>
            <person name="Witte H."/>
            <person name="Yang S.P."/>
            <person name="Wilson R.K."/>
            <person name="Sommer R.J."/>
        </authorList>
    </citation>
    <scope>NUCLEOTIDE SEQUENCE [LARGE SCALE GENOMIC DNA]</scope>
    <source>
        <strain evidence="9">PS312</strain>
    </source>
</reference>
<accession>A0A2A6BAN2</accession>
<dbReference type="InterPro" id="IPR038479">
    <property type="entry name" value="Transthyretin-like_sf"/>
</dbReference>
<evidence type="ECO:0000313" key="8">
    <source>
        <dbReference type="EnsemblMetazoa" id="PPA19932.1"/>
    </source>
</evidence>
<feature type="region of interest" description="Disordered" evidence="5">
    <location>
        <begin position="855"/>
        <end position="895"/>
    </location>
</feature>
<protein>
    <submittedName>
        <fullName evidence="8">Ttr-52</fullName>
    </submittedName>
</protein>
<evidence type="ECO:0000256" key="7">
    <source>
        <dbReference type="SAM" id="SignalP"/>
    </source>
</evidence>
<evidence type="ECO:0000256" key="5">
    <source>
        <dbReference type="SAM" id="MobiDB-lite"/>
    </source>
</evidence>
<dbReference type="Pfam" id="PF01060">
    <property type="entry name" value="TTR-52"/>
    <property type="match status" value="1"/>
</dbReference>